<keyword evidence="4 6" id="KW-0697">Rotamase</keyword>
<proteinExistence type="predicted"/>
<dbReference type="EMBL" id="VBPA01000127">
    <property type="protein sequence ID" value="TMQ71410.1"/>
    <property type="molecule type" value="Genomic_DNA"/>
</dbReference>
<comment type="caution">
    <text evidence="9">The sequence shown here is derived from an EMBL/GenBank/DDBJ whole genome shotgun (WGS) entry which is preliminary data.</text>
</comment>
<accession>A0A538U694</accession>
<feature type="domain" description="PpiC" evidence="8">
    <location>
        <begin position="39"/>
        <end position="135"/>
    </location>
</feature>
<dbReference type="Pfam" id="PF13145">
    <property type="entry name" value="Rotamase_2"/>
    <property type="match status" value="1"/>
</dbReference>
<evidence type="ECO:0000259" key="8">
    <source>
        <dbReference type="PROSITE" id="PS50198"/>
    </source>
</evidence>
<dbReference type="InterPro" id="IPR019734">
    <property type="entry name" value="TPR_rpt"/>
</dbReference>
<dbReference type="EC" id="5.2.1.8" evidence="2"/>
<dbReference type="AlphaFoldDB" id="A0A538U694"/>
<dbReference type="GO" id="GO:0003755">
    <property type="term" value="F:peptidyl-prolyl cis-trans isomerase activity"/>
    <property type="evidence" value="ECO:0007669"/>
    <property type="project" value="UniProtKB-KW"/>
</dbReference>
<dbReference type="InterPro" id="IPR050245">
    <property type="entry name" value="PrsA_foldase"/>
</dbReference>
<evidence type="ECO:0000256" key="7">
    <source>
        <dbReference type="SAM" id="MobiDB-lite"/>
    </source>
</evidence>
<dbReference type="Proteomes" id="UP000319836">
    <property type="component" value="Unassembled WGS sequence"/>
</dbReference>
<name>A0A538U694_UNCEI</name>
<feature type="compositionally biased region" description="Polar residues" evidence="7">
    <location>
        <begin position="291"/>
        <end position="304"/>
    </location>
</feature>
<evidence type="ECO:0000313" key="10">
    <source>
        <dbReference type="Proteomes" id="UP000319836"/>
    </source>
</evidence>
<dbReference type="Pfam" id="PF13174">
    <property type="entry name" value="TPR_6"/>
    <property type="match status" value="1"/>
</dbReference>
<dbReference type="PANTHER" id="PTHR47245">
    <property type="entry name" value="PEPTIDYLPROLYL ISOMERASE"/>
    <property type="match status" value="1"/>
</dbReference>
<protein>
    <recommendedName>
        <fullName evidence="2">peptidylprolyl isomerase</fullName>
        <ecNumber evidence="2">5.2.1.8</ecNumber>
    </recommendedName>
</protein>
<dbReference type="InterPro" id="IPR046357">
    <property type="entry name" value="PPIase_dom_sf"/>
</dbReference>
<feature type="compositionally biased region" description="Basic and acidic residues" evidence="7">
    <location>
        <begin position="1"/>
        <end position="11"/>
    </location>
</feature>
<dbReference type="Gene3D" id="1.25.40.10">
    <property type="entry name" value="Tetratricopeptide repeat domain"/>
    <property type="match status" value="1"/>
</dbReference>
<evidence type="ECO:0000256" key="4">
    <source>
        <dbReference type="ARBA" id="ARBA00023110"/>
    </source>
</evidence>
<evidence type="ECO:0000256" key="2">
    <source>
        <dbReference type="ARBA" id="ARBA00013194"/>
    </source>
</evidence>
<dbReference type="PROSITE" id="PS50198">
    <property type="entry name" value="PPIC_PPIASE_2"/>
    <property type="match status" value="1"/>
</dbReference>
<organism evidence="9 10">
    <name type="scientific">Eiseniibacteriota bacterium</name>
    <dbReference type="NCBI Taxonomy" id="2212470"/>
    <lineage>
        <taxon>Bacteria</taxon>
        <taxon>Candidatus Eiseniibacteriota</taxon>
    </lineage>
</organism>
<dbReference type="InterPro" id="IPR000297">
    <property type="entry name" value="PPIase_PpiC"/>
</dbReference>
<gene>
    <name evidence="9" type="ORF">E6K80_05645</name>
</gene>
<dbReference type="Gene3D" id="3.10.50.40">
    <property type="match status" value="1"/>
</dbReference>
<feature type="region of interest" description="Disordered" evidence="7">
    <location>
        <begin position="1"/>
        <end position="41"/>
    </location>
</feature>
<evidence type="ECO:0000256" key="5">
    <source>
        <dbReference type="ARBA" id="ARBA00023235"/>
    </source>
</evidence>
<dbReference type="SUPFAM" id="SSF54534">
    <property type="entry name" value="FKBP-like"/>
    <property type="match status" value="1"/>
</dbReference>
<comment type="catalytic activity">
    <reaction evidence="1">
        <text>[protein]-peptidylproline (omega=180) = [protein]-peptidylproline (omega=0)</text>
        <dbReference type="Rhea" id="RHEA:16237"/>
        <dbReference type="Rhea" id="RHEA-COMP:10747"/>
        <dbReference type="Rhea" id="RHEA-COMP:10748"/>
        <dbReference type="ChEBI" id="CHEBI:83833"/>
        <dbReference type="ChEBI" id="CHEBI:83834"/>
        <dbReference type="EC" id="5.2.1.8"/>
    </reaction>
</comment>
<dbReference type="PANTHER" id="PTHR47245:SF1">
    <property type="entry name" value="FOLDASE PROTEIN PRSA"/>
    <property type="match status" value="1"/>
</dbReference>
<evidence type="ECO:0000313" key="9">
    <source>
        <dbReference type="EMBL" id="TMQ71410.1"/>
    </source>
</evidence>
<sequence>MAGRGDEEGRRQAPRRPAPDRAVASRPADPDAHQRFRTPASITLSHIQLKSEAEGKRIKQWAKSQDWNKLAAKYSVDTLTKAHGGLLGPVTHEGVFGQLGRQPALAESAFALGAAGKIGGPYKIDRGWHVIRVESVTPEGLRAFDQVRGGIIRQLSSKRSQDFYNQKYAETKAALGVRTDSTAIERFVMKKKSARDLFNDAQSAGGAQERLAAYGKVLEQYPDSDVSPQAQFMIGFIQSEELKDYDAADRSFKTLLAKYPKSELAASAKWMIEHMRSETAPGFMNLEGDSSKTAGSTTSPTHKP</sequence>
<keyword evidence="3" id="KW-0732">Signal</keyword>
<evidence type="ECO:0000256" key="6">
    <source>
        <dbReference type="PROSITE-ProRule" id="PRU00278"/>
    </source>
</evidence>
<feature type="region of interest" description="Disordered" evidence="7">
    <location>
        <begin position="282"/>
        <end position="304"/>
    </location>
</feature>
<reference evidence="9 10" key="1">
    <citation type="journal article" date="2019" name="Nat. Microbiol.">
        <title>Mediterranean grassland soil C-N compound turnover is dependent on rainfall and depth, and is mediated by genomically divergent microorganisms.</title>
        <authorList>
            <person name="Diamond S."/>
            <person name="Andeer P.F."/>
            <person name="Li Z."/>
            <person name="Crits-Christoph A."/>
            <person name="Burstein D."/>
            <person name="Anantharaman K."/>
            <person name="Lane K.R."/>
            <person name="Thomas B.C."/>
            <person name="Pan C."/>
            <person name="Northen T.R."/>
            <person name="Banfield J.F."/>
        </authorList>
    </citation>
    <scope>NUCLEOTIDE SEQUENCE [LARGE SCALE GENOMIC DNA]</scope>
    <source>
        <strain evidence="9">WS_10</strain>
    </source>
</reference>
<dbReference type="InterPro" id="IPR011990">
    <property type="entry name" value="TPR-like_helical_dom_sf"/>
</dbReference>
<keyword evidence="5 6" id="KW-0413">Isomerase</keyword>
<evidence type="ECO:0000256" key="1">
    <source>
        <dbReference type="ARBA" id="ARBA00000971"/>
    </source>
</evidence>
<evidence type="ECO:0000256" key="3">
    <source>
        <dbReference type="ARBA" id="ARBA00022729"/>
    </source>
</evidence>